<evidence type="ECO:0000256" key="3">
    <source>
        <dbReference type="ARBA" id="ARBA00022485"/>
    </source>
</evidence>
<keyword evidence="8" id="KW-0411">Iron-sulfur</keyword>
<keyword evidence="5" id="KW-0479">Metal-binding</keyword>
<dbReference type="SUPFAM" id="SSF102114">
    <property type="entry name" value="Radical SAM enzymes"/>
    <property type="match status" value="1"/>
</dbReference>
<evidence type="ECO:0000256" key="5">
    <source>
        <dbReference type="ARBA" id="ARBA00022723"/>
    </source>
</evidence>
<dbReference type="EMBL" id="DXCQ01000028">
    <property type="protein sequence ID" value="HIY96662.1"/>
    <property type="molecule type" value="Genomic_DNA"/>
</dbReference>
<dbReference type="InterPro" id="IPR007197">
    <property type="entry name" value="rSAM"/>
</dbReference>
<keyword evidence="4" id="KW-0949">S-adenosyl-L-methionine</keyword>
<dbReference type="InterPro" id="IPR012839">
    <property type="entry name" value="Organic_radical_activase"/>
</dbReference>
<name>A0A9D2CSF7_9FIRM</name>
<sequence length="251" mass="28106">MQSEKGYIFNIQKFCLHDGAGIRTDVFFCGCNLRCKWCANPESQFPFSDARSEAREYTAEEILAEVLKDKPFYDKSGGGVTLTGGDLFMQYAFALELISALKGAGVHVAIETAGSVSAEKFVALTEKVDFVFIDCKHYDEQKHREGTGVSNRLILQNIRSLAASGRDYCVRIPVIPGYNDSLEDARAFCRLFREMGITRVQLLPFHQFGEKKYEKLGLAYAYKGIPQMHKEELAAHRAIFAEEGFDVQIGG</sequence>
<evidence type="ECO:0000256" key="7">
    <source>
        <dbReference type="ARBA" id="ARBA00023004"/>
    </source>
</evidence>
<dbReference type="InterPro" id="IPR013785">
    <property type="entry name" value="Aldolase_TIM"/>
</dbReference>
<dbReference type="GO" id="GO:0046872">
    <property type="term" value="F:metal ion binding"/>
    <property type="evidence" value="ECO:0007669"/>
    <property type="project" value="UniProtKB-KW"/>
</dbReference>
<dbReference type="PANTHER" id="PTHR30352:SF4">
    <property type="entry name" value="PYRUVATE FORMATE-LYASE 2-ACTIVATING ENZYME"/>
    <property type="match status" value="1"/>
</dbReference>
<dbReference type="Pfam" id="PF04055">
    <property type="entry name" value="Radical_SAM"/>
    <property type="match status" value="1"/>
</dbReference>
<dbReference type="GO" id="GO:0016491">
    <property type="term" value="F:oxidoreductase activity"/>
    <property type="evidence" value="ECO:0007669"/>
    <property type="project" value="UniProtKB-KW"/>
</dbReference>
<evidence type="ECO:0000313" key="10">
    <source>
        <dbReference type="EMBL" id="HIY96662.1"/>
    </source>
</evidence>
<evidence type="ECO:0000259" key="9">
    <source>
        <dbReference type="PROSITE" id="PS51918"/>
    </source>
</evidence>
<comment type="caution">
    <text evidence="10">The sequence shown here is derived from an EMBL/GenBank/DDBJ whole genome shotgun (WGS) entry which is preliminary data.</text>
</comment>
<dbReference type="PIRSF" id="PIRSF000371">
    <property type="entry name" value="PFL_act_enz"/>
    <property type="match status" value="1"/>
</dbReference>
<dbReference type="SFLD" id="SFLDS00029">
    <property type="entry name" value="Radical_SAM"/>
    <property type="match status" value="1"/>
</dbReference>
<reference evidence="10" key="1">
    <citation type="journal article" date="2021" name="PeerJ">
        <title>Extensive microbial diversity within the chicken gut microbiome revealed by metagenomics and culture.</title>
        <authorList>
            <person name="Gilroy R."/>
            <person name="Ravi A."/>
            <person name="Getino M."/>
            <person name="Pursley I."/>
            <person name="Horton D.L."/>
            <person name="Alikhan N.F."/>
            <person name="Baker D."/>
            <person name="Gharbi K."/>
            <person name="Hall N."/>
            <person name="Watson M."/>
            <person name="Adriaenssens E.M."/>
            <person name="Foster-Nyarko E."/>
            <person name="Jarju S."/>
            <person name="Secka A."/>
            <person name="Antonio M."/>
            <person name="Oren A."/>
            <person name="Chaudhuri R.R."/>
            <person name="La Ragione R."/>
            <person name="Hildebrand F."/>
            <person name="Pallen M.J."/>
        </authorList>
    </citation>
    <scope>NUCLEOTIDE SEQUENCE</scope>
    <source>
        <strain evidence="10">1345</strain>
    </source>
</reference>
<dbReference type="InterPro" id="IPR058240">
    <property type="entry name" value="rSAM_sf"/>
</dbReference>
<dbReference type="PROSITE" id="PS01087">
    <property type="entry name" value="RADICAL_ACTIVATING"/>
    <property type="match status" value="1"/>
</dbReference>
<keyword evidence="3" id="KW-0004">4Fe-4S</keyword>
<dbReference type="InterPro" id="IPR034457">
    <property type="entry name" value="Organic_radical-activating"/>
</dbReference>
<keyword evidence="7" id="KW-0408">Iron</keyword>
<dbReference type="SFLD" id="SFLDG01066">
    <property type="entry name" value="organic_radical-activating_enz"/>
    <property type="match status" value="1"/>
</dbReference>
<dbReference type="PROSITE" id="PS51918">
    <property type="entry name" value="RADICAL_SAM"/>
    <property type="match status" value="1"/>
</dbReference>
<evidence type="ECO:0000256" key="4">
    <source>
        <dbReference type="ARBA" id="ARBA00022691"/>
    </source>
</evidence>
<gene>
    <name evidence="10" type="ORF">H9729_03155</name>
</gene>
<dbReference type="CDD" id="cd01335">
    <property type="entry name" value="Radical_SAM"/>
    <property type="match status" value="1"/>
</dbReference>
<dbReference type="SMART" id="SM00729">
    <property type="entry name" value="Elp3"/>
    <property type="match status" value="1"/>
</dbReference>
<reference evidence="10" key="2">
    <citation type="submission" date="2021-04" db="EMBL/GenBank/DDBJ databases">
        <authorList>
            <person name="Gilroy R."/>
        </authorList>
    </citation>
    <scope>NUCLEOTIDE SEQUENCE</scope>
    <source>
        <strain evidence="10">1345</strain>
    </source>
</reference>
<evidence type="ECO:0000256" key="2">
    <source>
        <dbReference type="ARBA" id="ARBA00009777"/>
    </source>
</evidence>
<feature type="domain" description="Radical SAM core" evidence="9">
    <location>
        <begin position="17"/>
        <end position="242"/>
    </location>
</feature>
<comment type="similarity">
    <text evidence="2">Belongs to the organic radical-activating enzymes family.</text>
</comment>
<dbReference type="Proteomes" id="UP000886750">
    <property type="component" value="Unassembled WGS sequence"/>
</dbReference>
<evidence type="ECO:0000256" key="1">
    <source>
        <dbReference type="ARBA" id="ARBA00001966"/>
    </source>
</evidence>
<dbReference type="GO" id="GO:0051539">
    <property type="term" value="F:4 iron, 4 sulfur cluster binding"/>
    <property type="evidence" value="ECO:0007669"/>
    <property type="project" value="UniProtKB-KW"/>
</dbReference>
<dbReference type="AlphaFoldDB" id="A0A9D2CSF7"/>
<evidence type="ECO:0000313" key="11">
    <source>
        <dbReference type="Proteomes" id="UP000886750"/>
    </source>
</evidence>
<keyword evidence="6" id="KW-0560">Oxidoreductase</keyword>
<proteinExistence type="inferred from homology"/>
<protein>
    <submittedName>
        <fullName evidence="10">Glycyl-radical enzyme activating protein</fullName>
    </submittedName>
</protein>
<evidence type="ECO:0000256" key="8">
    <source>
        <dbReference type="ARBA" id="ARBA00023014"/>
    </source>
</evidence>
<dbReference type="InterPro" id="IPR006638">
    <property type="entry name" value="Elp3/MiaA/NifB-like_rSAM"/>
</dbReference>
<dbReference type="Gene3D" id="3.20.20.70">
    <property type="entry name" value="Aldolase class I"/>
    <property type="match status" value="1"/>
</dbReference>
<dbReference type="InterPro" id="IPR001989">
    <property type="entry name" value="Radical_activat_CS"/>
</dbReference>
<dbReference type="NCBIfam" id="TIGR02494">
    <property type="entry name" value="PFLE_PFLC"/>
    <property type="match status" value="1"/>
</dbReference>
<comment type="cofactor">
    <cofactor evidence="1">
        <name>[4Fe-4S] cluster</name>
        <dbReference type="ChEBI" id="CHEBI:49883"/>
    </cofactor>
</comment>
<organism evidence="10 11">
    <name type="scientific">Candidatus Borkfalkia excrementigallinarum</name>
    <dbReference type="NCBI Taxonomy" id="2838506"/>
    <lineage>
        <taxon>Bacteria</taxon>
        <taxon>Bacillati</taxon>
        <taxon>Bacillota</taxon>
        <taxon>Clostridia</taxon>
        <taxon>Christensenellales</taxon>
        <taxon>Christensenellaceae</taxon>
        <taxon>Candidatus Borkfalkia</taxon>
    </lineage>
</organism>
<evidence type="ECO:0000256" key="6">
    <source>
        <dbReference type="ARBA" id="ARBA00023002"/>
    </source>
</evidence>
<accession>A0A9D2CSF7</accession>
<dbReference type="PANTHER" id="PTHR30352">
    <property type="entry name" value="PYRUVATE FORMATE-LYASE-ACTIVATING ENZYME"/>
    <property type="match status" value="1"/>
</dbReference>